<protein>
    <submittedName>
        <fullName evidence="1">Uncharacterized protein</fullName>
    </submittedName>
</protein>
<reference evidence="1" key="1">
    <citation type="submission" date="2020-12" db="EMBL/GenBank/DDBJ databases">
        <title>M. sibirica DSM 26468T genome.</title>
        <authorList>
            <person name="Thieme N."/>
            <person name="Rettenmaier R."/>
            <person name="Zverlov V."/>
            <person name="Liebl W."/>
        </authorList>
    </citation>
    <scope>NUCLEOTIDE SEQUENCE</scope>
    <source>
        <strain evidence="1">DSM 26468</strain>
    </source>
</reference>
<dbReference type="GO" id="GO:0046914">
    <property type="term" value="F:transition metal ion binding"/>
    <property type="evidence" value="ECO:0007669"/>
    <property type="project" value="InterPro"/>
</dbReference>
<dbReference type="SUPFAM" id="SSF56209">
    <property type="entry name" value="Nitrile hydratase alpha chain"/>
    <property type="match status" value="1"/>
</dbReference>
<dbReference type="InterPro" id="IPR036648">
    <property type="entry name" value="CN_Hdrase_a/SCN_Hdrase_g_sf"/>
</dbReference>
<evidence type="ECO:0000313" key="1">
    <source>
        <dbReference type="EMBL" id="MBH1939951.1"/>
    </source>
</evidence>
<dbReference type="RefSeq" id="WP_197660160.1">
    <property type="nucleotide sequence ID" value="NZ_JAEAGR010000002.1"/>
</dbReference>
<accession>A0A8J7KS49</accession>
<keyword evidence="2" id="KW-1185">Reference proteome</keyword>
<dbReference type="Proteomes" id="UP000623269">
    <property type="component" value="Unassembled WGS sequence"/>
</dbReference>
<proteinExistence type="predicted"/>
<dbReference type="AlphaFoldDB" id="A0A8J7KS49"/>
<comment type="caution">
    <text evidence="1">The sequence shown here is derived from an EMBL/GenBank/DDBJ whole genome shotgun (WGS) entry which is preliminary data.</text>
</comment>
<dbReference type="Gene3D" id="3.90.330.10">
    <property type="entry name" value="Nitrile hydratase alpha /Thiocyanate hydrolase gamma"/>
    <property type="match status" value="1"/>
</dbReference>
<name>A0A8J7KS49_9FIRM</name>
<dbReference type="GO" id="GO:0003824">
    <property type="term" value="F:catalytic activity"/>
    <property type="evidence" value="ECO:0007669"/>
    <property type="project" value="InterPro"/>
</dbReference>
<gene>
    <name evidence="1" type="ORF">I5677_03455</name>
</gene>
<sequence>MATKEETKKIALKAIEDDAFRAELEKDPAKAASSIGITLSAEDVEAIKNQVESAKSAGSRESKSIFFI</sequence>
<organism evidence="1 2">
    <name type="scientific">Mobilitalea sibirica</name>
    <dbReference type="NCBI Taxonomy" id="1462919"/>
    <lineage>
        <taxon>Bacteria</taxon>
        <taxon>Bacillati</taxon>
        <taxon>Bacillota</taxon>
        <taxon>Clostridia</taxon>
        <taxon>Lachnospirales</taxon>
        <taxon>Lachnospiraceae</taxon>
        <taxon>Mobilitalea</taxon>
    </lineage>
</organism>
<dbReference type="EMBL" id="JAEAGR010000002">
    <property type="protein sequence ID" value="MBH1939951.1"/>
    <property type="molecule type" value="Genomic_DNA"/>
</dbReference>
<evidence type="ECO:0000313" key="2">
    <source>
        <dbReference type="Proteomes" id="UP000623269"/>
    </source>
</evidence>
<dbReference type="NCBIfam" id="NF038399">
    <property type="entry name" value="NH_RiPP_Os17"/>
    <property type="match status" value="1"/>
</dbReference>